<gene>
    <name evidence="1" type="ORF">PsYK624_011050</name>
</gene>
<accession>A0A9P3FYQ1</accession>
<dbReference type="AlphaFoldDB" id="A0A9P3FYQ1"/>
<keyword evidence="2" id="KW-1185">Reference proteome</keyword>
<evidence type="ECO:0000313" key="1">
    <source>
        <dbReference type="EMBL" id="GJE85028.1"/>
    </source>
</evidence>
<sequence>MSPSTTFASLREHSDLVQPLLTSSRKSWPALADWAEGGGLHLHQSMNIGPWSRRRRGPRALYLTHDLAKDCRLATLIYVSMGLTPRSTNTTFTPCSSTLIGRLSQRQAQRMTRIYGLSRYVLLSSDSAVDHRPAYEASVHELTWFFRHIHNAGCCAHASWDSTGSLDESLCKKRLQVFCERAEA</sequence>
<reference evidence="1 2" key="1">
    <citation type="submission" date="2021-08" db="EMBL/GenBank/DDBJ databases">
        <title>Draft Genome Sequence of Phanerochaete sordida strain YK-624.</title>
        <authorList>
            <person name="Mori T."/>
            <person name="Dohra H."/>
            <person name="Suzuki T."/>
            <person name="Kawagishi H."/>
            <person name="Hirai H."/>
        </authorList>
    </citation>
    <scope>NUCLEOTIDE SEQUENCE [LARGE SCALE GENOMIC DNA]</scope>
    <source>
        <strain evidence="1 2">YK-624</strain>
    </source>
</reference>
<comment type="caution">
    <text evidence="1">The sequence shown here is derived from an EMBL/GenBank/DDBJ whole genome shotgun (WGS) entry which is preliminary data.</text>
</comment>
<proteinExistence type="predicted"/>
<dbReference type="Proteomes" id="UP000703269">
    <property type="component" value="Unassembled WGS sequence"/>
</dbReference>
<name>A0A9P3FYQ1_9APHY</name>
<dbReference type="EMBL" id="BPQB01000002">
    <property type="protein sequence ID" value="GJE85028.1"/>
    <property type="molecule type" value="Genomic_DNA"/>
</dbReference>
<protein>
    <submittedName>
        <fullName evidence="1">Uncharacterized protein</fullName>
    </submittedName>
</protein>
<evidence type="ECO:0000313" key="2">
    <source>
        <dbReference type="Proteomes" id="UP000703269"/>
    </source>
</evidence>
<organism evidence="1 2">
    <name type="scientific">Phanerochaete sordida</name>
    <dbReference type="NCBI Taxonomy" id="48140"/>
    <lineage>
        <taxon>Eukaryota</taxon>
        <taxon>Fungi</taxon>
        <taxon>Dikarya</taxon>
        <taxon>Basidiomycota</taxon>
        <taxon>Agaricomycotina</taxon>
        <taxon>Agaricomycetes</taxon>
        <taxon>Polyporales</taxon>
        <taxon>Phanerochaetaceae</taxon>
        <taxon>Phanerochaete</taxon>
    </lineage>
</organism>